<keyword evidence="2" id="KW-1185">Reference proteome</keyword>
<evidence type="ECO:0000313" key="2">
    <source>
        <dbReference type="Proteomes" id="UP001150603"/>
    </source>
</evidence>
<keyword evidence="1" id="KW-0378">Hydrolase</keyword>
<organism evidence="1 2">
    <name type="scientific">Linderina macrospora</name>
    <dbReference type="NCBI Taxonomy" id="4868"/>
    <lineage>
        <taxon>Eukaryota</taxon>
        <taxon>Fungi</taxon>
        <taxon>Fungi incertae sedis</taxon>
        <taxon>Zoopagomycota</taxon>
        <taxon>Kickxellomycotina</taxon>
        <taxon>Kickxellomycetes</taxon>
        <taxon>Kickxellales</taxon>
        <taxon>Kickxellaceae</taxon>
        <taxon>Linderina</taxon>
    </lineage>
</organism>
<dbReference type="EC" id="3.5.1.3" evidence="1"/>
<gene>
    <name evidence="1" type="primary">NIT3_2</name>
    <name evidence="1" type="ORF">FBU59_001255</name>
</gene>
<accession>A0ACC1JEG4</accession>
<protein>
    <submittedName>
        <fullName evidence="1">Omega-amidase nit3</fullName>
        <ecNumber evidence="1">3.5.1.3</ecNumber>
    </submittedName>
</protein>
<name>A0ACC1JEG4_9FUNG</name>
<sequence length="288" mass="31067">MVSVTIALAQLRVSDSKAANFKRAREMVLEASTRGAQIVVLPESFYAPMGGCDHISHAEFIDGEHLGEAAQVLSDTAKTAKVFLVGGTIYEKQTNADGTTTIFNTSTVWNPNGEMILKQRKLHPYAQYRASKLTGELDVITPGSSIGEFPTPWGKFGLAICNDVRFPEPAMVAARHGCVGMIYTAAHPAGRWAGHWEMLLRARALDNLVFVAGCNPAMDRGARFVPCGRSMVLSPVAEAVAEAGEGEEVVVARVDLDLVDAARNEFPLDRQRRFDVYGDVAATAAATE</sequence>
<dbReference type="Proteomes" id="UP001150603">
    <property type="component" value="Unassembled WGS sequence"/>
</dbReference>
<proteinExistence type="predicted"/>
<evidence type="ECO:0000313" key="1">
    <source>
        <dbReference type="EMBL" id="KAJ1949183.1"/>
    </source>
</evidence>
<dbReference type="EMBL" id="JANBPW010000523">
    <property type="protein sequence ID" value="KAJ1949183.1"/>
    <property type="molecule type" value="Genomic_DNA"/>
</dbReference>
<reference evidence="1" key="1">
    <citation type="submission" date="2022-07" db="EMBL/GenBank/DDBJ databases">
        <title>Phylogenomic reconstructions and comparative analyses of Kickxellomycotina fungi.</title>
        <authorList>
            <person name="Reynolds N.K."/>
            <person name="Stajich J.E."/>
            <person name="Barry K."/>
            <person name="Grigoriev I.V."/>
            <person name="Crous P."/>
            <person name="Smith M.E."/>
        </authorList>
    </citation>
    <scope>NUCLEOTIDE SEQUENCE</scope>
    <source>
        <strain evidence="1">NRRL 5244</strain>
    </source>
</reference>
<comment type="caution">
    <text evidence="1">The sequence shown here is derived from an EMBL/GenBank/DDBJ whole genome shotgun (WGS) entry which is preliminary data.</text>
</comment>